<evidence type="ECO:0000313" key="3">
    <source>
        <dbReference type="Proteomes" id="UP000250235"/>
    </source>
</evidence>
<protein>
    <submittedName>
        <fullName evidence="2">Uncharacterized protein</fullName>
    </submittedName>
</protein>
<keyword evidence="3" id="KW-1185">Reference proteome</keyword>
<evidence type="ECO:0000256" key="1">
    <source>
        <dbReference type="SAM" id="MobiDB-lite"/>
    </source>
</evidence>
<accession>A0A2Z7CXE6</accession>
<reference evidence="2 3" key="1">
    <citation type="journal article" date="2015" name="Proc. Natl. Acad. Sci. U.S.A.">
        <title>The resurrection genome of Boea hygrometrica: A blueprint for survival of dehydration.</title>
        <authorList>
            <person name="Xiao L."/>
            <person name="Yang G."/>
            <person name="Zhang L."/>
            <person name="Yang X."/>
            <person name="Zhao S."/>
            <person name="Ji Z."/>
            <person name="Zhou Q."/>
            <person name="Hu M."/>
            <person name="Wang Y."/>
            <person name="Chen M."/>
            <person name="Xu Y."/>
            <person name="Jin H."/>
            <person name="Xiao X."/>
            <person name="Hu G."/>
            <person name="Bao F."/>
            <person name="Hu Y."/>
            <person name="Wan P."/>
            <person name="Li L."/>
            <person name="Deng X."/>
            <person name="Kuang T."/>
            <person name="Xiang C."/>
            <person name="Zhu J.K."/>
            <person name="Oliver M.J."/>
            <person name="He Y."/>
        </authorList>
    </citation>
    <scope>NUCLEOTIDE SEQUENCE [LARGE SCALE GENOMIC DNA]</scope>
    <source>
        <strain evidence="3">cv. XS01</strain>
    </source>
</reference>
<name>A0A2Z7CXE6_9LAMI</name>
<feature type="compositionally biased region" description="Gly residues" evidence="1">
    <location>
        <begin position="610"/>
        <end position="620"/>
    </location>
</feature>
<feature type="compositionally biased region" description="Polar residues" evidence="1">
    <location>
        <begin position="199"/>
        <end position="210"/>
    </location>
</feature>
<sequence>MKRSHRIRGTTDQIRRLSGKDEIGKPWLLKRVTASGLIRTLMRVFPTAHRAARNKKHSKILKEKNKCLKDKSDDPSCSQLDDSDSPNTELSKPNMENESLRTKSNELTSENDRLNQLMSSWTKSSVSLGKLHDVLKPFNDKTGLGFRTGERSSGDICTQSDLNTSNLNQKGKQGIGYSQPENSKSIWFKNRLEKDRVRSSPQSPDLNQLRQGLKKKTSSTLNENQLGAEPETHRELTSPRLQHPPRIYSTVNELVLIKARKEEYHLQLQIPSRVNNATGRSNEHHALYHFALPPPTIFGLINGNSDRYCPDHEPTRSRTHRSVLTYTDYMPTTDHELMAAYDLRDYALPAQIRLCTPTSSEHSAQLMLRVATPPACTKIDQIALASQSILYTTQLGGTQINSHPTCQIRMLYSVYDTQSCSLSSEITVHKPGTTREAQHNPYLSAGTRSDHGQITGISFMVDFDRVYPYIIPTLSQFQTRVSMTFRVVRNNQYNQDLGFFHSTNGNHLESPNEGSLIVHQVTIHPHAQKITIFLTNETWYFTSQMLVSSSSGLILILTAQSTRNVFRIHSGCRLLIRSTSGFSIPSSVCTRKYDEDFTDGISSSIQNNSDGGGGASTVGGDGKDAAAA</sequence>
<feature type="compositionally biased region" description="Polar residues" evidence="1">
    <location>
        <begin position="75"/>
        <end position="97"/>
    </location>
</feature>
<proteinExistence type="predicted"/>
<feature type="region of interest" description="Disordered" evidence="1">
    <location>
        <begin position="601"/>
        <end position="628"/>
    </location>
</feature>
<feature type="compositionally biased region" description="Basic and acidic residues" evidence="1">
    <location>
        <begin position="60"/>
        <end position="74"/>
    </location>
</feature>
<organism evidence="2 3">
    <name type="scientific">Dorcoceras hygrometricum</name>
    <dbReference type="NCBI Taxonomy" id="472368"/>
    <lineage>
        <taxon>Eukaryota</taxon>
        <taxon>Viridiplantae</taxon>
        <taxon>Streptophyta</taxon>
        <taxon>Embryophyta</taxon>
        <taxon>Tracheophyta</taxon>
        <taxon>Spermatophyta</taxon>
        <taxon>Magnoliopsida</taxon>
        <taxon>eudicotyledons</taxon>
        <taxon>Gunneridae</taxon>
        <taxon>Pentapetalae</taxon>
        <taxon>asterids</taxon>
        <taxon>lamiids</taxon>
        <taxon>Lamiales</taxon>
        <taxon>Gesneriaceae</taxon>
        <taxon>Didymocarpoideae</taxon>
        <taxon>Trichosporeae</taxon>
        <taxon>Loxocarpinae</taxon>
        <taxon>Dorcoceras</taxon>
    </lineage>
</organism>
<feature type="region of interest" description="Disordered" evidence="1">
    <location>
        <begin position="55"/>
        <end position="111"/>
    </location>
</feature>
<dbReference type="AlphaFoldDB" id="A0A2Z7CXE6"/>
<gene>
    <name evidence="2" type="ORF">F511_32034</name>
</gene>
<dbReference type="Proteomes" id="UP000250235">
    <property type="component" value="Unassembled WGS sequence"/>
</dbReference>
<evidence type="ECO:0000313" key="2">
    <source>
        <dbReference type="EMBL" id="KZV51418.1"/>
    </source>
</evidence>
<dbReference type="EMBL" id="KQ991647">
    <property type="protein sequence ID" value="KZV51418.1"/>
    <property type="molecule type" value="Genomic_DNA"/>
</dbReference>
<feature type="region of interest" description="Disordered" evidence="1">
    <location>
        <begin position="137"/>
        <end position="181"/>
    </location>
</feature>
<feature type="region of interest" description="Disordered" evidence="1">
    <location>
        <begin position="193"/>
        <end position="239"/>
    </location>
</feature>
<feature type="compositionally biased region" description="Polar residues" evidence="1">
    <location>
        <begin position="155"/>
        <end position="171"/>
    </location>
</feature>